<dbReference type="OrthoDB" id="3553547at2759"/>
<feature type="compositionally biased region" description="Pro residues" evidence="2">
    <location>
        <begin position="98"/>
        <end position="136"/>
    </location>
</feature>
<dbReference type="VEuPathDB" id="FungiDB:FOC1_g10006608"/>
<keyword evidence="1" id="KW-0175">Coiled coil</keyword>
<evidence type="ECO:0000256" key="1">
    <source>
        <dbReference type="SAM" id="Coils"/>
    </source>
</evidence>
<organism evidence="3 4">
    <name type="scientific">Fusarium oxysporum f. sp. cubense (strain race 1)</name>
    <name type="common">Panama disease fungus</name>
    <dbReference type="NCBI Taxonomy" id="1229664"/>
    <lineage>
        <taxon>Eukaryota</taxon>
        <taxon>Fungi</taxon>
        <taxon>Dikarya</taxon>
        <taxon>Ascomycota</taxon>
        <taxon>Pezizomycotina</taxon>
        <taxon>Sordariomycetes</taxon>
        <taxon>Hypocreomycetidae</taxon>
        <taxon>Hypocreales</taxon>
        <taxon>Nectriaceae</taxon>
        <taxon>Fusarium</taxon>
        <taxon>Fusarium oxysporum species complex</taxon>
    </lineage>
</organism>
<evidence type="ECO:0000256" key="2">
    <source>
        <dbReference type="SAM" id="MobiDB-lite"/>
    </source>
</evidence>
<name>N4U2I1_FUSC1</name>
<feature type="region of interest" description="Disordered" evidence="2">
    <location>
        <begin position="47"/>
        <end position="70"/>
    </location>
</feature>
<dbReference type="Proteomes" id="UP000016928">
    <property type="component" value="Unassembled WGS sequence"/>
</dbReference>
<evidence type="ECO:0000313" key="4">
    <source>
        <dbReference type="Proteomes" id="UP000016928"/>
    </source>
</evidence>
<dbReference type="AlphaFoldDB" id="N4U2I1"/>
<sequence length="711" mass="80020">MEAVAYDNHNHSSYARIHQNSHHQYPHSSTSPLPVPGTHGNSRYRHEFEGEGNYPIHDALPPSNPIHVSTSFPMSEVETVFSNNQAPSTQASVIDMSGPPPPSHPPPPWKPSLDNPPPPPPPPPFYLRPPTVPSPSSPHTSSRPPFYLPPPPPPPQPPPGNFIANTNLRPPFTYSLDTVPPPQRLSQQTLPATPPRMTFSSAPNSPSDAPTQTQTPNLRPPRGFRDRAPKDRLDLSTSLDPVLETTRGSRSHRSKESAPPEDTLELLWVKLKDQRVKLNDIKSQMAKKRKRLRELRRQRDDADNTFMGVVRPMLIAQQGQIVTGPATLERHLAELQRLRTEYQAYENDYEDLEITLDEEEEILNRLEIRFFSLLAVGQAVPLEQPPEDDTKHEEDKNIPNDLMGISPDGPSEDLHPKYLDLMAAVGDLENAKEELDELLFLKEQHEGELKMKAAAGMELNEAEIEFFDEFPLEEQEMRNSVTSLQRQVTDLRKLCEEKGVMQKHLSSRVAYLLNPENGYEDIELDDVSVILRSRTDLAHPTFPVLLSQPEHVMADEFPLTPRDALKAAAALPVTDPVKPSRMQLASKEYSIDRLMLDHGEGGKGDFINRWLLHQLRLSSVNALLLHTTFTKSRGLKIRDLDRWQSDVLHYWWNDEGAELPEDMMQLVTSEHSNDGSRIGTNQLSRAVTYTPGVSGGRQSLLTPSSVAHSTW</sequence>
<protein>
    <submittedName>
        <fullName evidence="3">Uncharacterized protein</fullName>
    </submittedName>
</protein>
<accession>N4U2I1</accession>
<dbReference type="OMA" id="NIDENRH"/>
<reference evidence="4" key="1">
    <citation type="submission" date="2012-09" db="EMBL/GenBank/DDBJ databases">
        <title>Genome sequencing and comparative transcriptomics of race 1 and race 4 of banana pathogen: Fusarium oxysporum f. sp. cubense.</title>
        <authorList>
            <person name="Fang X."/>
            <person name="Huang J."/>
        </authorList>
    </citation>
    <scope>NUCLEOTIDE SEQUENCE [LARGE SCALE GENOMIC DNA]</scope>
    <source>
        <strain evidence="4">race 1</strain>
    </source>
</reference>
<feature type="compositionally biased region" description="Basic and acidic residues" evidence="2">
    <location>
        <begin position="223"/>
        <end position="234"/>
    </location>
</feature>
<dbReference type="STRING" id="1229664.N4U2I1"/>
<reference evidence="4" key="2">
    <citation type="journal article" date="2014" name="PLoS ONE">
        <title>Genome and Transcriptome Analysis of the Fungal Pathogen Fusarium oxysporum f. sp. cubense Causing Banana Vascular Wilt Disease.</title>
        <authorList>
            <person name="Guo L."/>
            <person name="Han L."/>
            <person name="Yang L."/>
            <person name="Zeng H."/>
            <person name="Fan D."/>
            <person name="Zhu Y."/>
            <person name="Feng Y."/>
            <person name="Wang G."/>
            <person name="Peng C."/>
            <person name="Jiang X."/>
            <person name="Zhou D."/>
            <person name="Ni P."/>
            <person name="Liang C."/>
            <person name="Liu L."/>
            <person name="Wang J."/>
            <person name="Mao C."/>
            <person name="Fang X."/>
            <person name="Peng M."/>
            <person name="Huang J."/>
        </authorList>
    </citation>
    <scope>NUCLEOTIDE SEQUENCE [LARGE SCALE GENOMIC DNA]</scope>
    <source>
        <strain evidence="4">race 1</strain>
    </source>
</reference>
<evidence type="ECO:0000313" key="3">
    <source>
        <dbReference type="EMBL" id="ENH62996.1"/>
    </source>
</evidence>
<proteinExistence type="predicted"/>
<dbReference type="EMBL" id="KB731256">
    <property type="protein sequence ID" value="ENH62996.1"/>
    <property type="molecule type" value="Genomic_DNA"/>
</dbReference>
<feature type="region of interest" description="Disordered" evidence="2">
    <location>
        <begin position="90"/>
        <end position="261"/>
    </location>
</feature>
<dbReference type="PRINTS" id="PR01217">
    <property type="entry name" value="PRICHEXTENSN"/>
</dbReference>
<feature type="coiled-coil region" evidence="1">
    <location>
        <begin position="271"/>
        <end position="369"/>
    </location>
</feature>
<dbReference type="HOGENOM" id="CLU_017007_0_0_1"/>
<feature type="compositionally biased region" description="Pro residues" evidence="2">
    <location>
        <begin position="146"/>
        <end position="160"/>
    </location>
</feature>
<gene>
    <name evidence="3" type="ORF">FOC1_g10006608</name>
</gene>
<feature type="region of interest" description="Disordered" evidence="2">
    <location>
        <begin position="22"/>
        <end position="41"/>
    </location>
</feature>
<feature type="compositionally biased region" description="Polar residues" evidence="2">
    <location>
        <begin position="198"/>
        <end position="217"/>
    </location>
</feature>